<keyword evidence="4 7" id="KW-0547">Nucleotide-binding</keyword>
<keyword evidence="11" id="KW-1185">Reference proteome</keyword>
<keyword evidence="5 10" id="KW-0418">Kinase</keyword>
<dbReference type="Proteomes" id="UP001214441">
    <property type="component" value="Unassembled WGS sequence"/>
</dbReference>
<comment type="caution">
    <text evidence="10">The sequence shown here is derived from an EMBL/GenBank/DDBJ whole genome shotgun (WGS) entry which is preliminary data.</text>
</comment>
<dbReference type="SMART" id="SM00220">
    <property type="entry name" value="S_TKc"/>
    <property type="match status" value="1"/>
</dbReference>
<reference evidence="10 11" key="1">
    <citation type="submission" date="2023-05" db="EMBL/GenBank/DDBJ databases">
        <title>Streptantibioticus silvisoli sp. nov., acidotolerant actinomycetes 1 from pine litter.</title>
        <authorList>
            <person name="Swiecimska M."/>
            <person name="Golinska P."/>
            <person name="Sangal V."/>
            <person name="Wachnowicz B."/>
            <person name="Goodfellow M."/>
        </authorList>
    </citation>
    <scope>NUCLEOTIDE SEQUENCE [LARGE SCALE GENOMIC DNA]</scope>
    <source>
        <strain evidence="10 11">DSM 42109</strain>
    </source>
</reference>
<dbReference type="Gene3D" id="1.10.510.10">
    <property type="entry name" value="Transferase(Phosphotransferase) domain 1"/>
    <property type="match status" value="1"/>
</dbReference>
<dbReference type="EC" id="2.7.11.1" evidence="1"/>
<dbReference type="CDD" id="cd14014">
    <property type="entry name" value="STKc_PknB_like"/>
    <property type="match status" value="1"/>
</dbReference>
<feature type="compositionally biased region" description="Low complexity" evidence="8">
    <location>
        <begin position="343"/>
        <end position="360"/>
    </location>
</feature>
<keyword evidence="2" id="KW-0723">Serine/threonine-protein kinase</keyword>
<feature type="compositionally biased region" description="Low complexity" evidence="8">
    <location>
        <begin position="299"/>
        <end position="315"/>
    </location>
</feature>
<evidence type="ECO:0000259" key="9">
    <source>
        <dbReference type="PROSITE" id="PS50011"/>
    </source>
</evidence>
<dbReference type="InterPro" id="IPR000719">
    <property type="entry name" value="Prot_kinase_dom"/>
</dbReference>
<evidence type="ECO:0000256" key="5">
    <source>
        <dbReference type="ARBA" id="ARBA00022777"/>
    </source>
</evidence>
<dbReference type="Pfam" id="PF00069">
    <property type="entry name" value="Pkinase"/>
    <property type="match status" value="1"/>
</dbReference>
<feature type="region of interest" description="Disordered" evidence="8">
    <location>
        <begin position="433"/>
        <end position="548"/>
    </location>
</feature>
<evidence type="ECO:0000256" key="2">
    <source>
        <dbReference type="ARBA" id="ARBA00022527"/>
    </source>
</evidence>
<dbReference type="Gene3D" id="3.30.200.20">
    <property type="entry name" value="Phosphorylase Kinase, domain 1"/>
    <property type="match status" value="1"/>
</dbReference>
<dbReference type="InterPro" id="IPR011009">
    <property type="entry name" value="Kinase-like_dom_sf"/>
</dbReference>
<evidence type="ECO:0000256" key="8">
    <source>
        <dbReference type="SAM" id="MobiDB-lite"/>
    </source>
</evidence>
<dbReference type="SUPFAM" id="SSF56112">
    <property type="entry name" value="Protein kinase-like (PK-like)"/>
    <property type="match status" value="1"/>
</dbReference>
<evidence type="ECO:0000313" key="11">
    <source>
        <dbReference type="Proteomes" id="UP001214441"/>
    </source>
</evidence>
<dbReference type="EMBL" id="JANCPR020000001">
    <property type="protein sequence ID" value="MDJ1130451.1"/>
    <property type="molecule type" value="Genomic_DNA"/>
</dbReference>
<evidence type="ECO:0000256" key="1">
    <source>
        <dbReference type="ARBA" id="ARBA00012513"/>
    </source>
</evidence>
<feature type="compositionally biased region" description="Low complexity" evidence="8">
    <location>
        <begin position="396"/>
        <end position="405"/>
    </location>
</feature>
<evidence type="ECO:0000256" key="3">
    <source>
        <dbReference type="ARBA" id="ARBA00022679"/>
    </source>
</evidence>
<keyword evidence="6 7" id="KW-0067">ATP-binding</keyword>
<feature type="compositionally biased region" description="Basic and acidic residues" evidence="8">
    <location>
        <begin position="497"/>
        <end position="519"/>
    </location>
</feature>
<accession>A0ABT6ZP60</accession>
<feature type="region of interest" description="Disordered" evidence="8">
    <location>
        <begin position="287"/>
        <end position="413"/>
    </location>
</feature>
<dbReference type="RefSeq" id="WP_274039866.1">
    <property type="nucleotide sequence ID" value="NZ_JANCPR020000001.1"/>
</dbReference>
<dbReference type="PROSITE" id="PS00108">
    <property type="entry name" value="PROTEIN_KINASE_ST"/>
    <property type="match status" value="1"/>
</dbReference>
<gene>
    <name evidence="10" type="ORF">NMN56_000495</name>
</gene>
<dbReference type="InterPro" id="IPR008271">
    <property type="entry name" value="Ser/Thr_kinase_AS"/>
</dbReference>
<evidence type="ECO:0000313" key="10">
    <source>
        <dbReference type="EMBL" id="MDJ1130451.1"/>
    </source>
</evidence>
<dbReference type="PROSITE" id="PS00107">
    <property type="entry name" value="PROTEIN_KINASE_ATP"/>
    <property type="match status" value="1"/>
</dbReference>
<evidence type="ECO:0000256" key="6">
    <source>
        <dbReference type="ARBA" id="ARBA00022840"/>
    </source>
</evidence>
<evidence type="ECO:0000256" key="4">
    <source>
        <dbReference type="ARBA" id="ARBA00022741"/>
    </source>
</evidence>
<dbReference type="InterPro" id="IPR017441">
    <property type="entry name" value="Protein_kinase_ATP_BS"/>
</dbReference>
<sequence>MGPGEANGGELIGKVLGERYRVTSVVGRGGMGVVARAVDEVLGREVAVKILRAFTDTSAFELSDLRDRMKREAQAAARIRHGGVVTVHDVTEDGGLPVIVMELVDGPSLDDVLSERGTLEPREAAAIGAKLMDALDAAHQVGVLHRDVKPGNVLLERGGRVVLTDFGIASMGAQGDDAVTKLTRSGDLVGSLDFLPPERAQGREPGPASDIWSLGMTLYAAVEGTWPFRRTSVWSTLAAIVTEPLTEPRQAGALTPVLHALMAKDPANRPDAGQAREMLEQIAAGGTLNLSAPPPAPSPSTSATPGAPASPATPAFGPPPASAYGQEPPAYGQEAPAYGRETPAYGPAAGPVPGPAASAFGPPPPPHTASQPGGPYPGGRQLAGQQHPGQPPVGPPGAADGAARSAPDRARRRSRTLIAAAVAAVLLAGGGVTYALTGNQGGTDDDPKAPQAAAPSGKGSGEPDQDKKDARKKSPSASPSHDVHKKPSSAPPQRPSRPGEERPGDKKPDRKPRPGDKDGTTGPSQAPPPKPRPISKSCTGWTHKNPKPGTYGIMSGSYHLTTGPYQRCSAVTLAKSGAKLWYHCSVVNARGNNWTYVRIAGTNTTGWMSNDNLTRQSGPSTRC</sequence>
<feature type="domain" description="Protein kinase" evidence="9">
    <location>
        <begin position="20"/>
        <end position="282"/>
    </location>
</feature>
<feature type="binding site" evidence="7">
    <location>
        <position position="49"/>
    </location>
    <ligand>
        <name>ATP</name>
        <dbReference type="ChEBI" id="CHEBI:30616"/>
    </ligand>
</feature>
<protein>
    <recommendedName>
        <fullName evidence="1">non-specific serine/threonine protein kinase</fullName>
        <ecNumber evidence="1">2.7.11.1</ecNumber>
    </recommendedName>
</protein>
<name>A0ABT6ZP60_9ACTN</name>
<organism evidence="10 11">
    <name type="scientific">Streptomyces iconiensis</name>
    <dbReference type="NCBI Taxonomy" id="1384038"/>
    <lineage>
        <taxon>Bacteria</taxon>
        <taxon>Bacillati</taxon>
        <taxon>Actinomycetota</taxon>
        <taxon>Actinomycetes</taxon>
        <taxon>Kitasatosporales</taxon>
        <taxon>Streptomycetaceae</taxon>
        <taxon>Streptomyces</taxon>
    </lineage>
</organism>
<dbReference type="PANTHER" id="PTHR43289">
    <property type="entry name" value="MITOGEN-ACTIVATED PROTEIN KINASE KINASE KINASE 20-RELATED"/>
    <property type="match status" value="1"/>
</dbReference>
<keyword evidence="3" id="KW-0808">Transferase</keyword>
<dbReference type="PANTHER" id="PTHR43289:SF6">
    <property type="entry name" value="SERINE_THREONINE-PROTEIN KINASE NEKL-3"/>
    <property type="match status" value="1"/>
</dbReference>
<proteinExistence type="predicted"/>
<evidence type="ECO:0000256" key="7">
    <source>
        <dbReference type="PROSITE-ProRule" id="PRU10141"/>
    </source>
</evidence>
<dbReference type="GO" id="GO:0016301">
    <property type="term" value="F:kinase activity"/>
    <property type="evidence" value="ECO:0007669"/>
    <property type="project" value="UniProtKB-KW"/>
</dbReference>
<dbReference type="PROSITE" id="PS50011">
    <property type="entry name" value="PROTEIN_KINASE_DOM"/>
    <property type="match status" value="1"/>
</dbReference>